<evidence type="ECO:0000313" key="2">
    <source>
        <dbReference type="Proteomes" id="UP000504618"/>
    </source>
</evidence>
<evidence type="ECO:0000256" key="1">
    <source>
        <dbReference type="SAM" id="Phobius"/>
    </source>
</evidence>
<organism evidence="2 3">
    <name type="scientific">Temnothorax curvispinosus</name>
    <dbReference type="NCBI Taxonomy" id="300111"/>
    <lineage>
        <taxon>Eukaryota</taxon>
        <taxon>Metazoa</taxon>
        <taxon>Ecdysozoa</taxon>
        <taxon>Arthropoda</taxon>
        <taxon>Hexapoda</taxon>
        <taxon>Insecta</taxon>
        <taxon>Pterygota</taxon>
        <taxon>Neoptera</taxon>
        <taxon>Endopterygota</taxon>
        <taxon>Hymenoptera</taxon>
        <taxon>Apocrita</taxon>
        <taxon>Aculeata</taxon>
        <taxon>Formicoidea</taxon>
        <taxon>Formicidae</taxon>
        <taxon>Myrmicinae</taxon>
        <taxon>Temnothorax</taxon>
    </lineage>
</organism>
<proteinExistence type="predicted"/>
<sequence length="118" mass="13658">MIKEEVNSAVTADMVTSTLSGHEDYDWVITLNRSCLSLLGIWPEPYKTPRSKLMINIRVIIILNIIIWSCVIPTFHSLIRIWGNITSMIDNLQYSLPLLIAIMKLVLLWRKKEGTRYI</sequence>
<name>A0A6J1Q530_9HYME</name>
<dbReference type="AlphaFoldDB" id="A0A6J1Q530"/>
<feature type="transmembrane region" description="Helical" evidence="1">
    <location>
        <begin position="91"/>
        <end position="109"/>
    </location>
</feature>
<accession>A0A6J1Q530</accession>
<feature type="transmembrane region" description="Helical" evidence="1">
    <location>
        <begin position="57"/>
        <end position="79"/>
    </location>
</feature>
<keyword evidence="1" id="KW-0812">Transmembrane</keyword>
<reference evidence="3" key="1">
    <citation type="submission" date="2025-08" db="UniProtKB">
        <authorList>
            <consortium name="RefSeq"/>
        </authorList>
    </citation>
    <scope>IDENTIFICATION</scope>
    <source>
        <tissue evidence="3">Whole body</tissue>
    </source>
</reference>
<keyword evidence="2" id="KW-1185">Reference proteome</keyword>
<keyword evidence="1" id="KW-0472">Membrane</keyword>
<dbReference type="OrthoDB" id="7549460at2759"/>
<gene>
    <name evidence="3" type="primary">LOC112457772</name>
</gene>
<protein>
    <submittedName>
        <fullName evidence="3">Uncharacterized protein LOC112457772</fullName>
    </submittedName>
</protein>
<dbReference type="Proteomes" id="UP000504618">
    <property type="component" value="Unplaced"/>
</dbReference>
<keyword evidence="1" id="KW-1133">Transmembrane helix</keyword>
<dbReference type="RefSeq" id="XP_024876773.1">
    <property type="nucleotide sequence ID" value="XM_025021005.1"/>
</dbReference>
<dbReference type="GeneID" id="112457772"/>
<evidence type="ECO:0000313" key="3">
    <source>
        <dbReference type="RefSeq" id="XP_024876773.1"/>
    </source>
</evidence>